<keyword evidence="2" id="KW-1185">Reference proteome</keyword>
<sequence>MSDSSSDRPLEDDVNRLNNRYSDDLADSEIVLREIPGTPRYRLVIEPVDPSEHDHDFQKDLGETFDEAGMRAFIAGLEAAPLIAQKAESATE</sequence>
<organism evidence="1 2">
    <name type="scientific">Halorubrum laminariae</name>
    <dbReference type="NCBI Taxonomy" id="1433523"/>
    <lineage>
        <taxon>Archaea</taxon>
        <taxon>Methanobacteriati</taxon>
        <taxon>Methanobacteriota</taxon>
        <taxon>Stenosarchaea group</taxon>
        <taxon>Halobacteria</taxon>
        <taxon>Halobacteriales</taxon>
        <taxon>Haloferacaceae</taxon>
        <taxon>Halorubrum</taxon>
    </lineage>
</organism>
<accession>A0ABD6BZY3</accession>
<dbReference type="Proteomes" id="UP001597185">
    <property type="component" value="Unassembled WGS sequence"/>
</dbReference>
<proteinExistence type="predicted"/>
<gene>
    <name evidence="1" type="ORF">ACFR9T_05890</name>
</gene>
<comment type="caution">
    <text evidence="1">The sequence shown here is derived from an EMBL/GenBank/DDBJ whole genome shotgun (WGS) entry which is preliminary data.</text>
</comment>
<dbReference type="AlphaFoldDB" id="A0ABD6BZY3"/>
<reference evidence="1 2" key="1">
    <citation type="journal article" date="2019" name="Int. J. Syst. Evol. Microbiol.">
        <title>The Global Catalogue of Microorganisms (GCM) 10K type strain sequencing project: providing services to taxonomists for standard genome sequencing and annotation.</title>
        <authorList>
            <consortium name="The Broad Institute Genomics Platform"/>
            <consortium name="The Broad Institute Genome Sequencing Center for Infectious Disease"/>
            <person name="Wu L."/>
            <person name="Ma J."/>
        </authorList>
    </citation>
    <scope>NUCLEOTIDE SEQUENCE [LARGE SCALE GENOMIC DNA]</scope>
    <source>
        <strain evidence="1 2">CGMCC 1.12689</strain>
    </source>
</reference>
<protein>
    <submittedName>
        <fullName evidence="1">Uncharacterized protein</fullName>
    </submittedName>
</protein>
<name>A0ABD6BZY3_9EURY</name>
<dbReference type="EMBL" id="JBHUDB010000002">
    <property type="protein sequence ID" value="MFD1570116.1"/>
    <property type="molecule type" value="Genomic_DNA"/>
</dbReference>
<dbReference type="RefSeq" id="WP_256397074.1">
    <property type="nucleotide sequence ID" value="NZ_JANHDL010000004.1"/>
</dbReference>
<evidence type="ECO:0000313" key="2">
    <source>
        <dbReference type="Proteomes" id="UP001597185"/>
    </source>
</evidence>
<evidence type="ECO:0000313" key="1">
    <source>
        <dbReference type="EMBL" id="MFD1570116.1"/>
    </source>
</evidence>